<name>A0A8J5RZN8_ZIZPA</name>
<reference evidence="2" key="2">
    <citation type="submission" date="2021-02" db="EMBL/GenBank/DDBJ databases">
        <authorList>
            <person name="Kimball J.A."/>
            <person name="Haas M.W."/>
            <person name="Macchietto M."/>
            <person name="Kono T."/>
            <person name="Duquette J."/>
            <person name="Shao M."/>
        </authorList>
    </citation>
    <scope>NUCLEOTIDE SEQUENCE</scope>
    <source>
        <tissue evidence="2">Fresh leaf tissue</tissue>
    </source>
</reference>
<feature type="region of interest" description="Disordered" evidence="1">
    <location>
        <begin position="1"/>
        <end position="21"/>
    </location>
</feature>
<organism evidence="2 4">
    <name type="scientific">Zizania palustris</name>
    <name type="common">Northern wild rice</name>
    <dbReference type="NCBI Taxonomy" id="103762"/>
    <lineage>
        <taxon>Eukaryota</taxon>
        <taxon>Viridiplantae</taxon>
        <taxon>Streptophyta</taxon>
        <taxon>Embryophyta</taxon>
        <taxon>Tracheophyta</taxon>
        <taxon>Spermatophyta</taxon>
        <taxon>Magnoliopsida</taxon>
        <taxon>Liliopsida</taxon>
        <taxon>Poales</taxon>
        <taxon>Poaceae</taxon>
        <taxon>BOP clade</taxon>
        <taxon>Oryzoideae</taxon>
        <taxon>Oryzeae</taxon>
        <taxon>Zizaniinae</taxon>
        <taxon>Zizania</taxon>
    </lineage>
</organism>
<evidence type="ECO:0000256" key="1">
    <source>
        <dbReference type="SAM" id="MobiDB-lite"/>
    </source>
</evidence>
<dbReference type="Proteomes" id="UP000729402">
    <property type="component" value="Unassembled WGS sequence"/>
</dbReference>
<keyword evidence="4" id="KW-1185">Reference proteome</keyword>
<evidence type="ECO:0000313" key="2">
    <source>
        <dbReference type="EMBL" id="KAG8063896.1"/>
    </source>
</evidence>
<protein>
    <submittedName>
        <fullName evidence="2">Uncharacterized protein</fullName>
    </submittedName>
</protein>
<comment type="caution">
    <text evidence="2">The sequence shown here is derived from an EMBL/GenBank/DDBJ whole genome shotgun (WGS) entry which is preliminary data.</text>
</comment>
<sequence>MRGHDRVGVDGQPPLPFPRLTDITSPPLLPWPSHRVGSPENLSPFLSTTVASFSDLASPRRRGRQIHPASAPPKVLFIAAGR</sequence>
<evidence type="ECO:0000313" key="3">
    <source>
        <dbReference type="EMBL" id="KAG8064011.1"/>
    </source>
</evidence>
<dbReference type="EMBL" id="JAAALK010000285">
    <property type="protein sequence ID" value="KAG8064011.1"/>
    <property type="molecule type" value="Genomic_DNA"/>
</dbReference>
<dbReference type="AlphaFoldDB" id="A0A8J5RZN8"/>
<gene>
    <name evidence="2" type="ORF">GUJ93_ZPchr0004g39976</name>
    <name evidence="3" type="ORF">GUJ93_ZPchr0004g40096</name>
</gene>
<reference evidence="2" key="1">
    <citation type="journal article" date="2021" name="bioRxiv">
        <title>Whole Genome Assembly and Annotation of Northern Wild Rice, Zizania palustris L., Supports a Whole Genome Duplication in the Zizania Genus.</title>
        <authorList>
            <person name="Haas M."/>
            <person name="Kono T."/>
            <person name="Macchietto M."/>
            <person name="Millas R."/>
            <person name="McGilp L."/>
            <person name="Shao M."/>
            <person name="Duquette J."/>
            <person name="Hirsch C.N."/>
            <person name="Kimball J."/>
        </authorList>
    </citation>
    <scope>NUCLEOTIDE SEQUENCE</scope>
    <source>
        <tissue evidence="2">Fresh leaf tissue</tissue>
    </source>
</reference>
<accession>A0A8J5RZN8</accession>
<evidence type="ECO:0000313" key="4">
    <source>
        <dbReference type="Proteomes" id="UP000729402"/>
    </source>
</evidence>
<proteinExistence type="predicted"/>
<dbReference type="EMBL" id="JAAALK010000285">
    <property type="protein sequence ID" value="KAG8063896.1"/>
    <property type="molecule type" value="Genomic_DNA"/>
</dbReference>